<accession>A0ACB8D435</accession>
<dbReference type="Proteomes" id="UP000821865">
    <property type="component" value="Chromosome 3"/>
</dbReference>
<name>A0ACB8D435_DERSI</name>
<organism evidence="1 2">
    <name type="scientific">Dermacentor silvarum</name>
    <name type="common">Tick</name>
    <dbReference type="NCBI Taxonomy" id="543639"/>
    <lineage>
        <taxon>Eukaryota</taxon>
        <taxon>Metazoa</taxon>
        <taxon>Ecdysozoa</taxon>
        <taxon>Arthropoda</taxon>
        <taxon>Chelicerata</taxon>
        <taxon>Arachnida</taxon>
        <taxon>Acari</taxon>
        <taxon>Parasitiformes</taxon>
        <taxon>Ixodida</taxon>
        <taxon>Ixodoidea</taxon>
        <taxon>Ixodidae</taxon>
        <taxon>Rhipicephalinae</taxon>
        <taxon>Dermacentor</taxon>
    </lineage>
</organism>
<proteinExistence type="predicted"/>
<dbReference type="EMBL" id="CM023472">
    <property type="protein sequence ID" value="KAH7959280.1"/>
    <property type="molecule type" value="Genomic_DNA"/>
</dbReference>
<evidence type="ECO:0000313" key="2">
    <source>
        <dbReference type="Proteomes" id="UP000821865"/>
    </source>
</evidence>
<reference evidence="1" key="1">
    <citation type="submission" date="2020-05" db="EMBL/GenBank/DDBJ databases">
        <title>Large-scale comparative analyses of tick genomes elucidate their genetic diversity and vector capacities.</title>
        <authorList>
            <person name="Jia N."/>
            <person name="Wang J."/>
            <person name="Shi W."/>
            <person name="Du L."/>
            <person name="Sun Y."/>
            <person name="Zhan W."/>
            <person name="Jiang J."/>
            <person name="Wang Q."/>
            <person name="Zhang B."/>
            <person name="Ji P."/>
            <person name="Sakyi L.B."/>
            <person name="Cui X."/>
            <person name="Yuan T."/>
            <person name="Jiang B."/>
            <person name="Yang W."/>
            <person name="Lam T.T.-Y."/>
            <person name="Chang Q."/>
            <person name="Ding S."/>
            <person name="Wang X."/>
            <person name="Zhu J."/>
            <person name="Ruan X."/>
            <person name="Zhao L."/>
            <person name="Wei J."/>
            <person name="Que T."/>
            <person name="Du C."/>
            <person name="Cheng J."/>
            <person name="Dai P."/>
            <person name="Han X."/>
            <person name="Huang E."/>
            <person name="Gao Y."/>
            <person name="Liu J."/>
            <person name="Shao H."/>
            <person name="Ye R."/>
            <person name="Li L."/>
            <person name="Wei W."/>
            <person name="Wang X."/>
            <person name="Wang C."/>
            <person name="Yang T."/>
            <person name="Huo Q."/>
            <person name="Li W."/>
            <person name="Guo W."/>
            <person name="Chen H."/>
            <person name="Zhou L."/>
            <person name="Ni X."/>
            <person name="Tian J."/>
            <person name="Zhou Y."/>
            <person name="Sheng Y."/>
            <person name="Liu T."/>
            <person name="Pan Y."/>
            <person name="Xia L."/>
            <person name="Li J."/>
            <person name="Zhao F."/>
            <person name="Cao W."/>
        </authorList>
    </citation>
    <scope>NUCLEOTIDE SEQUENCE</scope>
    <source>
        <strain evidence="1">Dsil-2018</strain>
    </source>
</reference>
<gene>
    <name evidence="1" type="ORF">HPB49_009912</name>
</gene>
<sequence>MDHERWARWLLRYLHFKGVQTQWIDASTLFRRKFDFFTRSVQEDSERKWAKAVRSHKTTIAVKSLYDNRNGSGLLFEAHAGALPTLVYRRRYDPKLEVLAAKCRACGEEEENSDHLALRCKSHTPSQTECTTLPQALGFPVAAGSNRS</sequence>
<comment type="caution">
    <text evidence="1">The sequence shown here is derived from an EMBL/GenBank/DDBJ whole genome shotgun (WGS) entry which is preliminary data.</text>
</comment>
<keyword evidence="2" id="KW-1185">Reference proteome</keyword>
<evidence type="ECO:0000313" key="1">
    <source>
        <dbReference type="EMBL" id="KAH7959280.1"/>
    </source>
</evidence>
<protein>
    <submittedName>
        <fullName evidence="1">Uncharacterized protein</fullName>
    </submittedName>
</protein>